<organism evidence="11 12">
    <name type="scientific">Elysia chlorotica</name>
    <name type="common">Eastern emerald elysia</name>
    <name type="synonym">Sea slug</name>
    <dbReference type="NCBI Taxonomy" id="188477"/>
    <lineage>
        <taxon>Eukaryota</taxon>
        <taxon>Metazoa</taxon>
        <taxon>Spiralia</taxon>
        <taxon>Lophotrochozoa</taxon>
        <taxon>Mollusca</taxon>
        <taxon>Gastropoda</taxon>
        <taxon>Heterobranchia</taxon>
        <taxon>Euthyneura</taxon>
        <taxon>Panpulmonata</taxon>
        <taxon>Sacoglossa</taxon>
        <taxon>Placobranchoidea</taxon>
        <taxon>Plakobranchidae</taxon>
        <taxon>Elysia</taxon>
    </lineage>
</organism>
<evidence type="ECO:0000313" key="11">
    <source>
        <dbReference type="EMBL" id="RUS76624.1"/>
    </source>
</evidence>
<dbReference type="PRINTS" id="PR01243">
    <property type="entry name" value="NUCDPKINASE"/>
</dbReference>
<dbReference type="SUPFAM" id="SSF54919">
    <property type="entry name" value="Nucleoside diphosphate kinase, NDK"/>
    <property type="match status" value="1"/>
</dbReference>
<reference evidence="11 12" key="1">
    <citation type="submission" date="2019-01" db="EMBL/GenBank/DDBJ databases">
        <title>A draft genome assembly of the solar-powered sea slug Elysia chlorotica.</title>
        <authorList>
            <person name="Cai H."/>
            <person name="Li Q."/>
            <person name="Fang X."/>
            <person name="Li J."/>
            <person name="Curtis N.E."/>
            <person name="Altenburger A."/>
            <person name="Shibata T."/>
            <person name="Feng M."/>
            <person name="Maeda T."/>
            <person name="Schwartz J.A."/>
            <person name="Shigenobu S."/>
            <person name="Lundholm N."/>
            <person name="Nishiyama T."/>
            <person name="Yang H."/>
            <person name="Hasebe M."/>
            <person name="Li S."/>
            <person name="Pierce S.K."/>
            <person name="Wang J."/>
        </authorList>
    </citation>
    <scope>NUCLEOTIDE SEQUENCE [LARGE SCALE GENOMIC DNA]</scope>
    <source>
        <strain evidence="11">EC2010</strain>
        <tissue evidence="11">Whole organism of an adult</tissue>
    </source>
</reference>
<dbReference type="GO" id="GO:0046872">
    <property type="term" value="F:metal ion binding"/>
    <property type="evidence" value="ECO:0007669"/>
    <property type="project" value="UniProtKB-KW"/>
</dbReference>
<sequence length="179" mass="20833">MSHIRQLQLTLAILKPDIVAQPRVLKSVWTRMLENGLYFVLSKQVQLSAVQAEQFYAEHRGKFFQDRLVYFMSSGPVWCHILCGDNVIGRWRRMLGPTKVLKTVFDDPDSIRGSYGLTDTRNCAHGSDADDTARREVGFFFPEFNFEEWYEKQHHLFQNDLVDFDPDKMQHTAILDTTS</sequence>
<evidence type="ECO:0000256" key="3">
    <source>
        <dbReference type="ARBA" id="ARBA00022723"/>
    </source>
</evidence>
<feature type="binding site" evidence="8">
    <location>
        <position position="112"/>
    </location>
    <ligand>
        <name>ATP</name>
        <dbReference type="ChEBI" id="CHEBI:30616"/>
    </ligand>
</feature>
<evidence type="ECO:0000256" key="8">
    <source>
        <dbReference type="PROSITE-ProRule" id="PRU00706"/>
    </source>
</evidence>
<protein>
    <recommendedName>
        <fullName evidence="10">Nucleoside diphosphate kinase-like domain-containing protein</fullName>
    </recommendedName>
</protein>
<feature type="domain" description="Nucleoside diphosphate kinase-like" evidence="10">
    <location>
        <begin position="7"/>
        <end position="148"/>
    </location>
</feature>
<dbReference type="EMBL" id="RQTK01000648">
    <property type="protein sequence ID" value="RUS76624.1"/>
    <property type="molecule type" value="Genomic_DNA"/>
</dbReference>
<accession>A0A433T513</accession>
<dbReference type="Gene3D" id="3.30.70.141">
    <property type="entry name" value="Nucleoside diphosphate kinase-like domain"/>
    <property type="match status" value="1"/>
</dbReference>
<keyword evidence="6" id="KW-0067">ATP-binding</keyword>
<dbReference type="GO" id="GO:0006241">
    <property type="term" value="P:CTP biosynthetic process"/>
    <property type="evidence" value="ECO:0007669"/>
    <property type="project" value="InterPro"/>
</dbReference>
<gene>
    <name evidence="11" type="ORF">EGW08_015600</name>
</gene>
<evidence type="ECO:0000313" key="12">
    <source>
        <dbReference type="Proteomes" id="UP000271974"/>
    </source>
</evidence>
<dbReference type="GO" id="GO:0006228">
    <property type="term" value="P:UTP biosynthetic process"/>
    <property type="evidence" value="ECO:0007669"/>
    <property type="project" value="InterPro"/>
</dbReference>
<dbReference type="AlphaFoldDB" id="A0A433T513"/>
<evidence type="ECO:0000256" key="6">
    <source>
        <dbReference type="ARBA" id="ARBA00022840"/>
    </source>
</evidence>
<feature type="binding site" evidence="8">
    <location>
        <position position="92"/>
    </location>
    <ligand>
        <name>ATP</name>
        <dbReference type="ChEBI" id="CHEBI:30616"/>
    </ligand>
</feature>
<comment type="similarity">
    <text evidence="8 9">Belongs to the NDK family.</text>
</comment>
<dbReference type="InterPro" id="IPR037994">
    <property type="entry name" value="NDPk6"/>
</dbReference>
<evidence type="ECO:0000256" key="5">
    <source>
        <dbReference type="ARBA" id="ARBA00022777"/>
    </source>
</evidence>
<feature type="binding site" evidence="8">
    <location>
        <position position="15"/>
    </location>
    <ligand>
        <name>ATP</name>
        <dbReference type="ChEBI" id="CHEBI:30616"/>
    </ligand>
</feature>
<keyword evidence="5" id="KW-0418">Kinase</keyword>
<feature type="binding site" evidence="8">
    <location>
        <position position="122"/>
    </location>
    <ligand>
        <name>ATP</name>
        <dbReference type="ChEBI" id="CHEBI:30616"/>
    </ligand>
</feature>
<evidence type="ECO:0000259" key="10">
    <source>
        <dbReference type="SMART" id="SM00562"/>
    </source>
</evidence>
<keyword evidence="3" id="KW-0479">Metal-binding</keyword>
<feature type="active site" description="Pros-phosphohistidine intermediate" evidence="8">
    <location>
        <position position="125"/>
    </location>
</feature>
<dbReference type="STRING" id="188477.A0A433T513"/>
<dbReference type="OrthoDB" id="25346at2759"/>
<dbReference type="Proteomes" id="UP000271974">
    <property type="component" value="Unassembled WGS sequence"/>
</dbReference>
<proteinExistence type="inferred from homology"/>
<dbReference type="GO" id="GO:0006183">
    <property type="term" value="P:GTP biosynthetic process"/>
    <property type="evidence" value="ECO:0007669"/>
    <property type="project" value="InterPro"/>
</dbReference>
<comment type="caution">
    <text evidence="11">The sequence shown here is derived from an EMBL/GenBank/DDBJ whole genome shotgun (WGS) entry which is preliminary data.</text>
</comment>
<feature type="binding site" evidence="8">
    <location>
        <position position="98"/>
    </location>
    <ligand>
        <name>ATP</name>
        <dbReference type="ChEBI" id="CHEBI:30616"/>
    </ligand>
</feature>
<dbReference type="GO" id="GO:0005524">
    <property type="term" value="F:ATP binding"/>
    <property type="evidence" value="ECO:0007669"/>
    <property type="project" value="UniProtKB-KW"/>
</dbReference>
<keyword evidence="12" id="KW-1185">Reference proteome</keyword>
<keyword evidence="2" id="KW-0808">Transferase</keyword>
<feature type="binding site" evidence="8">
    <location>
        <position position="64"/>
    </location>
    <ligand>
        <name>ATP</name>
        <dbReference type="ChEBI" id="CHEBI:30616"/>
    </ligand>
</feature>
<comment type="cofactor">
    <cofactor evidence="1">
        <name>Mg(2+)</name>
        <dbReference type="ChEBI" id="CHEBI:18420"/>
    </cofactor>
</comment>
<keyword evidence="7" id="KW-0460">Magnesium</keyword>
<name>A0A433T513_ELYCH</name>
<evidence type="ECO:0000256" key="7">
    <source>
        <dbReference type="ARBA" id="ARBA00022842"/>
    </source>
</evidence>
<dbReference type="SMART" id="SM00562">
    <property type="entry name" value="NDK"/>
    <property type="match status" value="1"/>
</dbReference>
<keyword evidence="4" id="KW-0547">Nucleotide-binding</keyword>
<dbReference type="GO" id="GO:0004550">
    <property type="term" value="F:nucleoside diphosphate kinase activity"/>
    <property type="evidence" value="ECO:0007669"/>
    <property type="project" value="InterPro"/>
</dbReference>
<dbReference type="InterPro" id="IPR034907">
    <property type="entry name" value="NDK-like_dom"/>
</dbReference>
<evidence type="ECO:0000256" key="1">
    <source>
        <dbReference type="ARBA" id="ARBA00001946"/>
    </source>
</evidence>
<dbReference type="PROSITE" id="PS51374">
    <property type="entry name" value="NDPK_LIKE"/>
    <property type="match status" value="1"/>
</dbReference>
<evidence type="ECO:0000256" key="2">
    <source>
        <dbReference type="ARBA" id="ARBA00022679"/>
    </source>
</evidence>
<dbReference type="InterPro" id="IPR001564">
    <property type="entry name" value="Nucleoside_diP_kinase"/>
</dbReference>
<dbReference type="PANTHER" id="PTHR46956">
    <property type="entry name" value="NUCLEOSIDE DIPHOSPHATE KINASE 6"/>
    <property type="match status" value="1"/>
</dbReference>
<evidence type="ECO:0000256" key="4">
    <source>
        <dbReference type="ARBA" id="ARBA00022741"/>
    </source>
</evidence>
<evidence type="ECO:0000256" key="9">
    <source>
        <dbReference type="RuleBase" id="RU004011"/>
    </source>
</evidence>
<dbReference type="InterPro" id="IPR036850">
    <property type="entry name" value="NDK-like_dom_sf"/>
</dbReference>
<dbReference type="Pfam" id="PF00334">
    <property type="entry name" value="NDK"/>
    <property type="match status" value="1"/>
</dbReference>
<dbReference type="PANTHER" id="PTHR46956:SF1">
    <property type="entry name" value="NUCLEOSIDE DIPHOSPHATE KINASE 6"/>
    <property type="match status" value="1"/>
</dbReference>